<dbReference type="InterPro" id="IPR011598">
    <property type="entry name" value="bHLH_dom"/>
</dbReference>
<keyword evidence="4" id="KW-0175">Coiled coil</keyword>
<keyword evidence="3" id="KW-0539">Nucleus</keyword>
<dbReference type="SUPFAM" id="SSF47459">
    <property type="entry name" value="HLH, helix-loop-helix DNA-binding domain"/>
    <property type="match status" value="1"/>
</dbReference>
<evidence type="ECO:0000313" key="9">
    <source>
        <dbReference type="Proteomes" id="UP000580250"/>
    </source>
</evidence>
<evidence type="ECO:0000259" key="6">
    <source>
        <dbReference type="PROSITE" id="PS50888"/>
    </source>
</evidence>
<dbReference type="EMBL" id="CAJEWN010001810">
    <property type="protein sequence ID" value="CAD2200187.1"/>
    <property type="molecule type" value="Genomic_DNA"/>
</dbReference>
<dbReference type="EMBL" id="CAJEWN010000071">
    <property type="protein sequence ID" value="CAD2158714.1"/>
    <property type="molecule type" value="Genomic_DNA"/>
</dbReference>
<organism evidence="7 9">
    <name type="scientific">Meloidogyne enterolobii</name>
    <name type="common">Root-knot nematode worm</name>
    <name type="synonym">Meloidogyne mayaguensis</name>
    <dbReference type="NCBI Taxonomy" id="390850"/>
    <lineage>
        <taxon>Eukaryota</taxon>
        <taxon>Metazoa</taxon>
        <taxon>Ecdysozoa</taxon>
        <taxon>Nematoda</taxon>
        <taxon>Chromadorea</taxon>
        <taxon>Rhabditida</taxon>
        <taxon>Tylenchina</taxon>
        <taxon>Tylenchomorpha</taxon>
        <taxon>Tylenchoidea</taxon>
        <taxon>Meloidogynidae</taxon>
        <taxon>Meloidogyninae</taxon>
        <taxon>Meloidogyne</taxon>
    </lineage>
</organism>
<dbReference type="GO" id="GO:0090575">
    <property type="term" value="C:RNA polymerase II transcription regulator complex"/>
    <property type="evidence" value="ECO:0007669"/>
    <property type="project" value="TreeGrafter"/>
</dbReference>
<dbReference type="PROSITE" id="PS50888">
    <property type="entry name" value="BHLH"/>
    <property type="match status" value="1"/>
</dbReference>
<feature type="coiled-coil region" evidence="4">
    <location>
        <begin position="72"/>
        <end position="113"/>
    </location>
</feature>
<evidence type="ECO:0000256" key="2">
    <source>
        <dbReference type="ARBA" id="ARBA00023125"/>
    </source>
</evidence>
<evidence type="ECO:0000256" key="4">
    <source>
        <dbReference type="SAM" id="Coils"/>
    </source>
</evidence>
<comment type="caution">
    <text evidence="7">The sequence shown here is derived from an EMBL/GenBank/DDBJ whole genome shotgun (WGS) entry which is preliminary data.</text>
</comment>
<dbReference type="SMART" id="SM00353">
    <property type="entry name" value="HLH"/>
    <property type="match status" value="1"/>
</dbReference>
<dbReference type="PANTHER" id="PTHR10328">
    <property type="entry name" value="PROTEIN MAX MYC-ASSOCIATED FACTOR X"/>
    <property type="match status" value="1"/>
</dbReference>
<dbReference type="Pfam" id="PF00010">
    <property type="entry name" value="HLH"/>
    <property type="match status" value="1"/>
</dbReference>
<comment type="similarity">
    <text evidence="1">Belongs to the MAX family.</text>
</comment>
<feature type="domain" description="BHLH" evidence="6">
    <location>
        <begin position="31"/>
        <end position="82"/>
    </location>
</feature>
<evidence type="ECO:0000256" key="5">
    <source>
        <dbReference type="SAM" id="MobiDB-lite"/>
    </source>
</evidence>
<dbReference type="PANTHER" id="PTHR10328:SF10">
    <property type="entry name" value="MAX-LIKE PROTEIN 1"/>
    <property type="match status" value="1"/>
</dbReference>
<dbReference type="FunFam" id="4.10.280.10:FF:000019">
    <property type="entry name" value="Myc proto-oncogene protein"/>
    <property type="match status" value="1"/>
</dbReference>
<sequence length="115" mass="13456">MEDNTFSDDFDIDDSAMSPSQNNPLNDYKKQARAQHNALERRRRDNIKDMYCSLKDGIPNFSSDRASRAQILRKAYETIQAGNDELKNLSQEVKKIEEHNEHLRKQLETQTKVTR</sequence>
<feature type="region of interest" description="Disordered" evidence="5">
    <location>
        <begin position="1"/>
        <end position="43"/>
    </location>
</feature>
<protein>
    <recommendedName>
        <fullName evidence="6">BHLH domain-containing protein</fullName>
    </recommendedName>
</protein>
<proteinExistence type="inferred from homology"/>
<keyword evidence="2" id="KW-0238">DNA-binding</keyword>
<dbReference type="GO" id="GO:0003677">
    <property type="term" value="F:DNA binding"/>
    <property type="evidence" value="ECO:0007669"/>
    <property type="project" value="UniProtKB-KW"/>
</dbReference>
<evidence type="ECO:0000313" key="8">
    <source>
        <dbReference type="EMBL" id="CAD2200187.1"/>
    </source>
</evidence>
<evidence type="ECO:0000256" key="1">
    <source>
        <dbReference type="ARBA" id="ARBA00007628"/>
    </source>
</evidence>
<gene>
    <name evidence="7" type="ORF">MENT_LOCUS13319</name>
    <name evidence="8" type="ORF">MENT_LOCUS53635</name>
</gene>
<dbReference type="GO" id="GO:0046983">
    <property type="term" value="F:protein dimerization activity"/>
    <property type="evidence" value="ECO:0007669"/>
    <property type="project" value="InterPro"/>
</dbReference>
<dbReference type="Gene3D" id="4.10.280.10">
    <property type="entry name" value="Helix-loop-helix DNA-binding domain"/>
    <property type="match status" value="1"/>
</dbReference>
<reference evidence="7 9" key="1">
    <citation type="submission" date="2020-08" db="EMBL/GenBank/DDBJ databases">
        <authorList>
            <person name="Koutsovoulos G."/>
            <person name="Danchin GJ E."/>
        </authorList>
    </citation>
    <scope>NUCLEOTIDE SEQUENCE [LARGE SCALE GENOMIC DNA]</scope>
</reference>
<dbReference type="GO" id="GO:0045944">
    <property type="term" value="P:positive regulation of transcription by RNA polymerase II"/>
    <property type="evidence" value="ECO:0007669"/>
    <property type="project" value="TreeGrafter"/>
</dbReference>
<dbReference type="OrthoDB" id="8964853at2759"/>
<feature type="compositionally biased region" description="Acidic residues" evidence="5">
    <location>
        <begin position="1"/>
        <end position="14"/>
    </location>
</feature>
<dbReference type="AlphaFoldDB" id="A0A6V7UK05"/>
<name>A0A6V7UK05_MELEN</name>
<evidence type="ECO:0000313" key="7">
    <source>
        <dbReference type="EMBL" id="CAD2158714.1"/>
    </source>
</evidence>
<evidence type="ECO:0000256" key="3">
    <source>
        <dbReference type="ARBA" id="ARBA00023242"/>
    </source>
</evidence>
<dbReference type="GO" id="GO:0003700">
    <property type="term" value="F:DNA-binding transcription factor activity"/>
    <property type="evidence" value="ECO:0007669"/>
    <property type="project" value="TreeGrafter"/>
</dbReference>
<accession>A0A6V7UK05</accession>
<dbReference type="InterPro" id="IPR036638">
    <property type="entry name" value="HLH_DNA-bd_sf"/>
</dbReference>
<dbReference type="Proteomes" id="UP000580250">
    <property type="component" value="Unassembled WGS sequence"/>
</dbReference>